<proteinExistence type="predicted"/>
<feature type="transmembrane region" description="Helical" evidence="2">
    <location>
        <begin position="80"/>
        <end position="99"/>
    </location>
</feature>
<evidence type="ECO:0000313" key="4">
    <source>
        <dbReference type="Proteomes" id="UP001341135"/>
    </source>
</evidence>
<dbReference type="EMBL" id="AP028907">
    <property type="protein sequence ID" value="BES80521.1"/>
    <property type="molecule type" value="Genomic_DNA"/>
</dbReference>
<evidence type="ECO:0000256" key="2">
    <source>
        <dbReference type="SAM" id="Phobius"/>
    </source>
</evidence>
<dbReference type="Proteomes" id="UP001341135">
    <property type="component" value="Chromosome"/>
</dbReference>
<protein>
    <submittedName>
        <fullName evidence="3">Uncharacterized protein</fullName>
    </submittedName>
</protein>
<accession>A0ABM8IWV4</accession>
<feature type="transmembrane region" description="Helical" evidence="2">
    <location>
        <begin position="111"/>
        <end position="129"/>
    </location>
</feature>
<evidence type="ECO:0000256" key="1">
    <source>
        <dbReference type="SAM" id="MobiDB-lite"/>
    </source>
</evidence>
<reference evidence="3 4" key="1">
    <citation type="submission" date="2023-09" db="EMBL/GenBank/DDBJ databases">
        <title>Pyrofollis japonicus gen. nov. sp. nov., a novel member of the family Pyrodictiaceae isolated from the Iheya North hydrothermal field.</title>
        <authorList>
            <person name="Miyazaki U."/>
            <person name="Sanari M."/>
            <person name="Tame A."/>
            <person name="Kitajima M."/>
            <person name="Okamoto A."/>
            <person name="Sawayama S."/>
            <person name="Miyazaki J."/>
            <person name="Takai K."/>
            <person name="Nakagawa S."/>
        </authorList>
    </citation>
    <scope>NUCLEOTIDE SEQUENCE [LARGE SCALE GENOMIC DNA]</scope>
    <source>
        <strain evidence="3 4">AV2</strain>
    </source>
</reference>
<keyword evidence="2" id="KW-0472">Membrane</keyword>
<gene>
    <name evidence="3" type="ORF">PABY_00880</name>
</gene>
<keyword evidence="2" id="KW-1133">Transmembrane helix</keyword>
<evidence type="ECO:0000313" key="3">
    <source>
        <dbReference type="EMBL" id="BES80521.1"/>
    </source>
</evidence>
<keyword evidence="2" id="KW-0812">Transmembrane</keyword>
<name>A0ABM8IWV4_9CREN</name>
<organism evidence="3 4">
    <name type="scientific">Pyrodictium abyssi</name>
    <dbReference type="NCBI Taxonomy" id="54256"/>
    <lineage>
        <taxon>Archaea</taxon>
        <taxon>Thermoproteota</taxon>
        <taxon>Thermoprotei</taxon>
        <taxon>Desulfurococcales</taxon>
        <taxon>Pyrodictiaceae</taxon>
        <taxon>Pyrodictium</taxon>
    </lineage>
</organism>
<keyword evidence="4" id="KW-1185">Reference proteome</keyword>
<feature type="region of interest" description="Disordered" evidence="1">
    <location>
        <begin position="1"/>
        <end position="47"/>
    </location>
</feature>
<sequence>MKRTRYSSIVHYSREEKADTGVGGPQQKLARSPGERPEPSYTELAPGSRITDSHRVVGSVPRDSGLDNPVRGRAMPQMKACLVCHVPFYAAFALFVYIGASHALEGQAQLAAFYLASLFATLGSGYACCRRFGADRLPPAASVLRAVWPAIAAPIIPIGAAMLCSKQLGPEPALCRLRPKLVLLRRAASIR</sequence>